<feature type="transmembrane region" description="Helical" evidence="6">
    <location>
        <begin position="128"/>
        <end position="148"/>
    </location>
</feature>
<dbReference type="HOGENOM" id="CLU_096663_0_0_1"/>
<reference evidence="7 8" key="1">
    <citation type="submission" date="2013-11" db="EMBL/GenBank/DDBJ databases">
        <title>The Genome Sequence of Phytophthora parasitica P1569.</title>
        <authorList>
            <consortium name="The Broad Institute Genomics Platform"/>
            <person name="Russ C."/>
            <person name="Tyler B."/>
            <person name="Panabieres F."/>
            <person name="Shan W."/>
            <person name="Tripathy S."/>
            <person name="Grunwald N."/>
            <person name="Machado M."/>
            <person name="Johnson C.S."/>
            <person name="Arredondo F."/>
            <person name="Hong C."/>
            <person name="Coffey M."/>
            <person name="Young S.K."/>
            <person name="Zeng Q."/>
            <person name="Gargeya S."/>
            <person name="Fitzgerald M."/>
            <person name="Abouelleil A."/>
            <person name="Alvarado L."/>
            <person name="Chapman S.B."/>
            <person name="Gainer-Dewar J."/>
            <person name="Goldberg J."/>
            <person name="Griggs A."/>
            <person name="Gujja S."/>
            <person name="Hansen M."/>
            <person name="Howarth C."/>
            <person name="Imamovic A."/>
            <person name="Ireland A."/>
            <person name="Larimer J."/>
            <person name="McCowan C."/>
            <person name="Murphy C."/>
            <person name="Pearson M."/>
            <person name="Poon T.W."/>
            <person name="Priest M."/>
            <person name="Roberts A."/>
            <person name="Saif S."/>
            <person name="Shea T."/>
            <person name="Sykes S."/>
            <person name="Wortman J."/>
            <person name="Nusbaum C."/>
            <person name="Birren B."/>
        </authorList>
    </citation>
    <scope>NUCLEOTIDE SEQUENCE [LARGE SCALE GENOMIC DNA]</scope>
    <source>
        <strain evidence="7 8">P1569</strain>
    </source>
</reference>
<comment type="subcellular location">
    <subcellularLocation>
        <location evidence="4">Peroxisome membrane</location>
    </subcellularLocation>
</comment>
<feature type="region of interest" description="Disordered" evidence="5">
    <location>
        <begin position="51"/>
        <end position="74"/>
    </location>
</feature>
<evidence type="ECO:0000256" key="2">
    <source>
        <dbReference type="ARBA" id="ARBA00023136"/>
    </source>
</evidence>
<evidence type="ECO:0000256" key="5">
    <source>
        <dbReference type="SAM" id="MobiDB-lite"/>
    </source>
</evidence>
<dbReference type="PANTHER" id="PTHR12652:SF50">
    <property type="entry name" value="PEROXIN 11"/>
    <property type="match status" value="1"/>
</dbReference>
<gene>
    <name evidence="7" type="ORF">F443_17975</name>
</gene>
<proteinExistence type="predicted"/>
<dbReference type="Pfam" id="PF05648">
    <property type="entry name" value="PEX11"/>
    <property type="match status" value="1"/>
</dbReference>
<keyword evidence="2 6" id="KW-0472">Membrane</keyword>
<accession>V9EBU4</accession>
<name>V9EBU4_PHYNI</name>
<protein>
    <submittedName>
        <fullName evidence="7">Uncharacterized protein</fullName>
    </submittedName>
</protein>
<sequence>MELKDDALAKGVFFLSTTESRSKLYRLLQYGSKFTKWALIQLWEMEGSTSSHMQQCDNEPEKTPPPHELKKPASDWKRRAIASLGRAELIFGDARRFFRFLQFLEMADIYRHVREPLRAVRVLRRLRILCFFFFYFIENYVVLCTRVLGVSSRGPLMRRLRRSCNGFWLLSILLVFPLDYMMHRGTMLLTVKKLLELPVAFVGLSGLRVNDGLFSALGLASAQIGVYSRWADVMTKFQKQHLMRLAATPDVI</sequence>
<evidence type="ECO:0000313" key="8">
    <source>
        <dbReference type="Proteomes" id="UP000018721"/>
    </source>
</evidence>
<evidence type="ECO:0000256" key="3">
    <source>
        <dbReference type="ARBA" id="ARBA00023140"/>
    </source>
</evidence>
<dbReference type="InterPro" id="IPR008733">
    <property type="entry name" value="PEX11"/>
</dbReference>
<dbReference type="eggNOG" id="ENOG502S7AD">
    <property type="taxonomic scope" value="Eukaryota"/>
</dbReference>
<dbReference type="Proteomes" id="UP000018721">
    <property type="component" value="Unassembled WGS sequence"/>
</dbReference>
<comment type="caution">
    <text evidence="7">The sequence shown here is derived from an EMBL/GenBank/DDBJ whole genome shotgun (WGS) entry which is preliminary data.</text>
</comment>
<dbReference type="GO" id="GO:0005778">
    <property type="term" value="C:peroxisomal membrane"/>
    <property type="evidence" value="ECO:0007669"/>
    <property type="project" value="UniProtKB-SubCell"/>
</dbReference>
<organism evidence="7 8">
    <name type="scientific">Phytophthora nicotianae P1569</name>
    <dbReference type="NCBI Taxonomy" id="1317065"/>
    <lineage>
        <taxon>Eukaryota</taxon>
        <taxon>Sar</taxon>
        <taxon>Stramenopiles</taxon>
        <taxon>Oomycota</taxon>
        <taxon>Peronosporomycetes</taxon>
        <taxon>Peronosporales</taxon>
        <taxon>Peronosporaceae</taxon>
        <taxon>Phytophthora</taxon>
    </lineage>
</organism>
<evidence type="ECO:0000256" key="4">
    <source>
        <dbReference type="ARBA" id="ARBA00046271"/>
    </source>
</evidence>
<evidence type="ECO:0000256" key="6">
    <source>
        <dbReference type="SAM" id="Phobius"/>
    </source>
</evidence>
<dbReference type="AlphaFoldDB" id="V9EBU4"/>
<feature type="compositionally biased region" description="Basic and acidic residues" evidence="5">
    <location>
        <begin position="59"/>
        <end position="74"/>
    </location>
</feature>
<feature type="transmembrane region" description="Helical" evidence="6">
    <location>
        <begin position="160"/>
        <end position="178"/>
    </location>
</feature>
<keyword evidence="6" id="KW-1133">Transmembrane helix</keyword>
<keyword evidence="6" id="KW-0812">Transmembrane</keyword>
<evidence type="ECO:0000313" key="7">
    <source>
        <dbReference type="EMBL" id="ETI35757.1"/>
    </source>
</evidence>
<keyword evidence="8" id="KW-1185">Reference proteome</keyword>
<keyword evidence="3" id="KW-0576">Peroxisome</keyword>
<evidence type="ECO:0000256" key="1">
    <source>
        <dbReference type="ARBA" id="ARBA00022593"/>
    </source>
</evidence>
<keyword evidence="1" id="KW-0962">Peroxisome biogenesis</keyword>
<dbReference type="PANTHER" id="PTHR12652">
    <property type="entry name" value="PEROXISOMAL BIOGENESIS FACTOR 11"/>
    <property type="match status" value="1"/>
</dbReference>
<dbReference type="EMBL" id="ANIZ01003093">
    <property type="protein sequence ID" value="ETI35757.1"/>
    <property type="molecule type" value="Genomic_DNA"/>
</dbReference>
<dbReference type="OrthoDB" id="411017at2759"/>
<dbReference type="GO" id="GO:0016559">
    <property type="term" value="P:peroxisome fission"/>
    <property type="evidence" value="ECO:0007669"/>
    <property type="project" value="InterPro"/>
</dbReference>